<sequence length="128" mass="14417">MGSLFSTPHTPTTYGWTIPTKYISINNSGEALSKSRDKVVAEGTIEEISKFYLVYRSMMLFRGILISAIKLKRIEVLTWLSQPHEVFILMDKLAPGSLFDTNNLENIAIEARSALKNLPNNQETIINV</sequence>
<dbReference type="KEGG" id="vg:35382055"/>
<dbReference type="GeneID" id="35382055"/>
<name>A0A2I2L3T1_9VIRU</name>
<protein>
    <submittedName>
        <fullName evidence="1">Uncharacterized protein</fullName>
    </submittedName>
</protein>
<evidence type="ECO:0000313" key="2">
    <source>
        <dbReference type="Proteomes" id="UP000236316"/>
    </source>
</evidence>
<organism evidence="1">
    <name type="scientific">Orpheovirus IHUMI-LCC2</name>
    <dbReference type="NCBI Taxonomy" id="2023057"/>
    <lineage>
        <taxon>Viruses</taxon>
        <taxon>Varidnaviria</taxon>
        <taxon>Bamfordvirae</taxon>
        <taxon>Nucleocytoviricota</taxon>
        <taxon>Megaviricetes</taxon>
        <taxon>Pimascovirales</taxon>
        <taxon>Ocovirineae</taxon>
        <taxon>Orpheoviridae</taxon>
        <taxon>Alphaorpheovirus</taxon>
        <taxon>Alphaorpheovirus massiliense</taxon>
    </lineage>
</organism>
<dbReference type="RefSeq" id="YP_009448490.1">
    <property type="nucleotide sequence ID" value="NC_036594.1"/>
</dbReference>
<dbReference type="Proteomes" id="UP000236316">
    <property type="component" value="Segment"/>
</dbReference>
<evidence type="ECO:0000313" key="1">
    <source>
        <dbReference type="EMBL" id="SNW62188.1"/>
    </source>
</evidence>
<gene>
    <name evidence="1" type="ORF">ORPV_284</name>
</gene>
<accession>A0A2I2L3T1</accession>
<reference evidence="1" key="1">
    <citation type="submission" date="2017-08" db="EMBL/GenBank/DDBJ databases">
        <authorList>
            <consortium name="Urmite Genomes"/>
        </authorList>
    </citation>
    <scope>NUCLEOTIDE SEQUENCE [LARGE SCALE GENOMIC DNA]</scope>
    <source>
        <strain evidence="1">IHUMI-LCC2</strain>
    </source>
</reference>
<dbReference type="EMBL" id="LT906555">
    <property type="protein sequence ID" value="SNW62188.1"/>
    <property type="molecule type" value="Genomic_DNA"/>
</dbReference>
<keyword evidence="2" id="KW-1185">Reference proteome</keyword>
<proteinExistence type="predicted"/>